<evidence type="ECO:0000313" key="2">
    <source>
        <dbReference type="EMBL" id="GGM35413.1"/>
    </source>
</evidence>
<evidence type="ECO:0000313" key="3">
    <source>
        <dbReference type="Proteomes" id="UP000618460"/>
    </source>
</evidence>
<dbReference type="AlphaFoldDB" id="A0A917TST6"/>
<dbReference type="Proteomes" id="UP000618460">
    <property type="component" value="Unassembled WGS sequence"/>
</dbReference>
<reference evidence="2" key="2">
    <citation type="submission" date="2020-09" db="EMBL/GenBank/DDBJ databases">
        <authorList>
            <person name="Sun Q."/>
            <person name="Zhou Y."/>
        </authorList>
    </citation>
    <scope>NUCLEOTIDE SEQUENCE</scope>
    <source>
        <strain evidence="2">CGMCC 1.6333</strain>
    </source>
</reference>
<dbReference type="PANTHER" id="PTHR41786">
    <property type="entry name" value="MOTILITY ACCESSORY FACTOR MAF"/>
    <property type="match status" value="1"/>
</dbReference>
<dbReference type="InterPro" id="IPR002826">
    <property type="entry name" value="MptE-like"/>
</dbReference>
<dbReference type="OrthoDB" id="5291305at2"/>
<name>A0A917TST6_9BACI</name>
<organism evidence="2 3">
    <name type="scientific">Paraliobacillus quinghaiensis</name>
    <dbReference type="NCBI Taxonomy" id="470815"/>
    <lineage>
        <taxon>Bacteria</taxon>
        <taxon>Bacillati</taxon>
        <taxon>Bacillota</taxon>
        <taxon>Bacilli</taxon>
        <taxon>Bacillales</taxon>
        <taxon>Bacillaceae</taxon>
        <taxon>Paraliobacillus</taxon>
    </lineage>
</organism>
<feature type="domain" description="6-hydroxymethylpterin diphosphokinase MptE-like" evidence="1">
    <location>
        <begin position="202"/>
        <end position="373"/>
    </location>
</feature>
<gene>
    <name evidence="2" type="ORF">GCM10011351_21870</name>
</gene>
<dbReference type="Pfam" id="PF01973">
    <property type="entry name" value="MptE-like"/>
    <property type="match status" value="1"/>
</dbReference>
<keyword evidence="3" id="KW-1185">Reference proteome</keyword>
<dbReference type="PANTHER" id="PTHR41786:SF1">
    <property type="entry name" value="6-HYDROXYMETHYLPTERIN DIPHOSPHOKINASE MPTE-LIKE DOMAIN-CONTAINING PROTEIN"/>
    <property type="match status" value="1"/>
</dbReference>
<protein>
    <recommendedName>
        <fullName evidence="1">6-hydroxymethylpterin diphosphokinase MptE-like domain-containing protein</fullName>
    </recommendedName>
</protein>
<proteinExistence type="predicted"/>
<accession>A0A917TST6</accession>
<evidence type="ECO:0000259" key="1">
    <source>
        <dbReference type="Pfam" id="PF01973"/>
    </source>
</evidence>
<dbReference type="EMBL" id="BMLG01000012">
    <property type="protein sequence ID" value="GGM35413.1"/>
    <property type="molecule type" value="Genomic_DNA"/>
</dbReference>
<reference evidence="2" key="1">
    <citation type="journal article" date="2014" name="Int. J. Syst. Evol. Microbiol.">
        <title>Complete genome sequence of Corynebacterium casei LMG S-19264T (=DSM 44701T), isolated from a smear-ripened cheese.</title>
        <authorList>
            <consortium name="US DOE Joint Genome Institute (JGI-PGF)"/>
            <person name="Walter F."/>
            <person name="Albersmeier A."/>
            <person name="Kalinowski J."/>
            <person name="Ruckert C."/>
        </authorList>
    </citation>
    <scope>NUCLEOTIDE SEQUENCE</scope>
    <source>
        <strain evidence="2">CGMCC 1.6333</strain>
    </source>
</reference>
<dbReference type="RefSeq" id="WP_117155722.1">
    <property type="nucleotide sequence ID" value="NZ_BMLG01000012.1"/>
</dbReference>
<comment type="caution">
    <text evidence="2">The sequence shown here is derived from an EMBL/GenBank/DDBJ whole genome shotgun (WGS) entry which is preliminary data.</text>
</comment>
<sequence>MNPSILEKNKQVIQQNTNHEIVSIDLDENKYDLGFEEGFLSIKSKGTSLKYNNLIVNEEVDKLNYSKNGLYFILGLSDVKSIVTIFNNATKGSAILCIEPNPEMFHFIISNYDLTELFSRKNFYLLVTDYESIPEYFGGFLTKKSLITKTSNLQFYTSHYLEYYEKLKVLQLQKSFIDIIKTELFSLGNSTRDTLQGLLQNLLNLKTFCKTMSVNKIKNQYSSLPVVIVSAGPSLEKNINHLKEIPRENILIFAVDTSLVKLLDIGITPDAVFSIERVVQVYDYFYKDIKIPKDTVFVGPLVVYPKIIEQFTEDRMIIPLRENDAVNTWLNTLVLGESEQISMGASVAHLAFSFARYIGCNPIIFIGQDLAYGTDGLTHSKGTVYDKDKIPHRKQEEFFVDGYFEQDVKTTRTWKHFTNWFEKEFYNTEQLIINATEGGAKIRHSEQMTLRNALRKYASKPITPIYQFVDKNYEPVFDDHKGIEKRIVDESEKLKEFSIKMEQFLIIIKDMEIELDDTNKTKLYEAVNKIIEMDNVYKQDVTNLAFLNFFVQTHILIASFEFNKLNPEISESYLQGLVKIFSNLFETSKKLSDLISNELVKFLNTSWNEKDSE</sequence>